<dbReference type="CDD" id="cd08604">
    <property type="entry name" value="GDPD_SHV3_repeat_2"/>
    <property type="match status" value="1"/>
</dbReference>
<dbReference type="SUPFAM" id="SSF51695">
    <property type="entry name" value="PLC-like phosphodiesterases"/>
    <property type="match status" value="2"/>
</dbReference>
<dbReference type="AlphaFoldDB" id="A0A6P8CN86"/>
<dbReference type="GO" id="GO:0006629">
    <property type="term" value="P:lipid metabolic process"/>
    <property type="evidence" value="ECO:0007669"/>
    <property type="project" value="InterPro"/>
</dbReference>
<evidence type="ECO:0000256" key="3">
    <source>
        <dbReference type="ARBA" id="ARBA00022798"/>
    </source>
</evidence>
<dbReference type="PROSITE" id="PS51704">
    <property type="entry name" value="GP_PDE"/>
    <property type="match status" value="2"/>
</dbReference>
<keyword evidence="5" id="KW-0325">Glycoprotein</keyword>
<feature type="chain" id="PRO_5028415009" description="glycerophosphodiester phosphodiesterase" evidence="8">
    <location>
        <begin position="18"/>
        <end position="755"/>
    </location>
</feature>
<dbReference type="InterPro" id="IPR030395">
    <property type="entry name" value="GP_PDE_dom"/>
</dbReference>
<evidence type="ECO:0000256" key="8">
    <source>
        <dbReference type="SAM" id="SignalP"/>
    </source>
</evidence>
<evidence type="ECO:0000256" key="4">
    <source>
        <dbReference type="ARBA" id="ARBA00022801"/>
    </source>
</evidence>
<dbReference type="EC" id="3.1.4.46" evidence="1"/>
<dbReference type="RefSeq" id="XP_031382811.1">
    <property type="nucleotide sequence ID" value="XM_031526951.1"/>
</dbReference>
<dbReference type="OrthoDB" id="1058301at2759"/>
<evidence type="ECO:0000256" key="5">
    <source>
        <dbReference type="ARBA" id="ARBA00023180"/>
    </source>
</evidence>
<protein>
    <recommendedName>
        <fullName evidence="1">glycerophosphodiester phosphodiesterase</fullName>
        <ecNumber evidence="1">3.1.4.46</ecNumber>
    </recommendedName>
</protein>
<sequence>MITYLFLISLIVQSTLAQNAHANANPAPPAVEWPTLSGAQPVVVARGGFSGIFPDSSEFAVDMAMTTSMGEIIMYCDLQLTKDGMGICQPEVTLDDTTNIAMVFPSNKKTYIVNGKPVQGWFAVDYTFDQLYNNVTLAQNILSRPSLFDGMMPIQAVDDILGRKSVKVLWMNVQHDMFYNQQKHSPVSYIQKVLRFYPLGYISSPEIGFLKAMQGKVNKVRTKLILRLLGTNDVEPTTNQTYGSILKDLQAVKAYATGILVPKDYIWPVTVDKYLGAPTTLVADAHKLGLEVYASGFANDFPACYNYSYDPTSEYLQFIDSQFAVDGFLTDFPPTAAQSIMCFAHSNSNATKPSTAKVLVISHNGASGVYPGSTDLAYQQAVNDGADMIDCTVQMSSDGIAFCLGSADISPYTTAMPTFMSKSTTIPEIQPASGVFSFDLSWTEIQTLKPQIESPFGGDTGYPRDPQNKNKGKFVTLNDFLELAKTKAVSGILINIENAAYLASKKGLDIVGSVSQALTNATFDKQATQQVFIESDDTSVLTQFKNVTTYRRLLTIKEKISDAPPASVDEVKKYADGVVVTRSSLIPTSNSFLMGNTSVIKEMHAANLSVYVSVLRNEYLSLAFDYYADPTFELATYIVGLEVDGVITDFPATATRYTKSRCFDINGDQAILPVQPGSLVSLVEGAGPPAEAPAPALEAKNVVDPPLPPVVAKTSTPSPATSPSSTKSGSSAISAHLGYSLMALGLLRLLFSMGH</sequence>
<keyword evidence="2 8" id="KW-0732">Signal</keyword>
<keyword evidence="3" id="KW-0319">Glycerol metabolism</keyword>
<dbReference type="InterPro" id="IPR017946">
    <property type="entry name" value="PLC-like_Pdiesterase_TIM-brl"/>
</dbReference>
<evidence type="ECO:0000256" key="2">
    <source>
        <dbReference type="ARBA" id="ARBA00022729"/>
    </source>
</evidence>
<dbReference type="Pfam" id="PF03009">
    <property type="entry name" value="GDPD"/>
    <property type="match status" value="1"/>
</dbReference>
<dbReference type="CDD" id="cd08603">
    <property type="entry name" value="GDPD_SHV3_repeat_1"/>
    <property type="match status" value="1"/>
</dbReference>
<evidence type="ECO:0000256" key="7">
    <source>
        <dbReference type="SAM" id="MobiDB-lite"/>
    </source>
</evidence>
<reference evidence="11" key="2">
    <citation type="submission" date="2025-08" db="UniProtKB">
        <authorList>
            <consortium name="RefSeq"/>
        </authorList>
    </citation>
    <scope>IDENTIFICATION</scope>
    <source>
        <tissue evidence="11">Leaf</tissue>
    </source>
</reference>
<dbReference type="Gene3D" id="3.20.20.190">
    <property type="entry name" value="Phosphatidylinositol (PI) phosphodiesterase"/>
    <property type="match status" value="2"/>
</dbReference>
<feature type="compositionally biased region" description="Low complexity" evidence="7">
    <location>
        <begin position="712"/>
        <end position="729"/>
    </location>
</feature>
<keyword evidence="10" id="KW-1185">Reference proteome</keyword>
<reference evidence="10" key="1">
    <citation type="journal article" date="2020" name="Plant Biotechnol. J.">
        <title>The pomegranate (Punica granatum L.) draft genome dissects genetic divergence between soft- and hard-seeded cultivars.</title>
        <authorList>
            <person name="Luo X."/>
            <person name="Li H."/>
            <person name="Wu Z."/>
            <person name="Yao W."/>
            <person name="Zhao P."/>
            <person name="Cao D."/>
            <person name="Yu H."/>
            <person name="Li K."/>
            <person name="Poudel K."/>
            <person name="Zhao D."/>
            <person name="Zhang F."/>
            <person name="Xia X."/>
            <person name="Chen L."/>
            <person name="Wang Q."/>
            <person name="Jing D."/>
            <person name="Cao S."/>
        </authorList>
    </citation>
    <scope>NUCLEOTIDE SEQUENCE [LARGE SCALE GENOMIC DNA]</scope>
    <source>
        <strain evidence="10">cv. Tunisia</strain>
    </source>
</reference>
<name>A0A6P8CN86_PUNGR</name>
<feature type="region of interest" description="Disordered" evidence="7">
    <location>
        <begin position="708"/>
        <end position="729"/>
    </location>
</feature>
<organism evidence="10 11">
    <name type="scientific">Punica granatum</name>
    <name type="common">Pomegranate</name>
    <dbReference type="NCBI Taxonomy" id="22663"/>
    <lineage>
        <taxon>Eukaryota</taxon>
        <taxon>Viridiplantae</taxon>
        <taxon>Streptophyta</taxon>
        <taxon>Embryophyta</taxon>
        <taxon>Tracheophyta</taxon>
        <taxon>Spermatophyta</taxon>
        <taxon>Magnoliopsida</taxon>
        <taxon>eudicotyledons</taxon>
        <taxon>Gunneridae</taxon>
        <taxon>Pentapetalae</taxon>
        <taxon>rosids</taxon>
        <taxon>malvids</taxon>
        <taxon>Myrtales</taxon>
        <taxon>Lythraceae</taxon>
        <taxon>Punica</taxon>
    </lineage>
</organism>
<evidence type="ECO:0000259" key="9">
    <source>
        <dbReference type="PROSITE" id="PS51704"/>
    </source>
</evidence>
<accession>A0A6P8CN86</accession>
<evidence type="ECO:0000256" key="1">
    <source>
        <dbReference type="ARBA" id="ARBA00012247"/>
    </source>
</evidence>
<dbReference type="FunFam" id="3.20.20.190:FF:000013">
    <property type="entry name" value="Glycerophosphodiester phosphodiesterase GDPDL3"/>
    <property type="match status" value="1"/>
</dbReference>
<gene>
    <name evidence="11" type="primary">LOC116196976</name>
</gene>
<evidence type="ECO:0000313" key="11">
    <source>
        <dbReference type="RefSeq" id="XP_031382811.1"/>
    </source>
</evidence>
<feature type="domain" description="GP-PDE" evidence="9">
    <location>
        <begin position="358"/>
        <end position="658"/>
    </location>
</feature>
<dbReference type="FunFam" id="3.20.20.190:FF:000011">
    <property type="entry name" value="Glycerophosphodiester phosphodiesterase GDPDL3"/>
    <property type="match status" value="1"/>
</dbReference>
<evidence type="ECO:0000313" key="10">
    <source>
        <dbReference type="Proteomes" id="UP000515151"/>
    </source>
</evidence>
<dbReference type="Proteomes" id="UP000515151">
    <property type="component" value="Chromosome 2"/>
</dbReference>
<comment type="catalytic activity">
    <reaction evidence="6">
        <text>a sn-glycero-3-phosphodiester + H2O = an alcohol + sn-glycerol 3-phosphate + H(+)</text>
        <dbReference type="Rhea" id="RHEA:12969"/>
        <dbReference type="ChEBI" id="CHEBI:15377"/>
        <dbReference type="ChEBI" id="CHEBI:15378"/>
        <dbReference type="ChEBI" id="CHEBI:30879"/>
        <dbReference type="ChEBI" id="CHEBI:57597"/>
        <dbReference type="ChEBI" id="CHEBI:83408"/>
        <dbReference type="EC" id="3.1.4.46"/>
    </reaction>
</comment>
<feature type="signal peptide" evidence="8">
    <location>
        <begin position="1"/>
        <end position="17"/>
    </location>
</feature>
<keyword evidence="4" id="KW-0378">Hydrolase</keyword>
<feature type="domain" description="GP-PDE" evidence="9">
    <location>
        <begin position="41"/>
        <end position="340"/>
    </location>
</feature>
<dbReference type="GO" id="GO:0006071">
    <property type="term" value="P:glycerol metabolic process"/>
    <property type="evidence" value="ECO:0007669"/>
    <property type="project" value="UniProtKB-KW"/>
</dbReference>
<dbReference type="PANTHER" id="PTHR43620">
    <property type="entry name" value="GLYCEROPHOSPHORYL DIESTER PHOSPHODIESTERASE"/>
    <property type="match status" value="1"/>
</dbReference>
<proteinExistence type="predicted"/>
<dbReference type="GO" id="GO:0008889">
    <property type="term" value="F:glycerophosphodiester phosphodiesterase activity"/>
    <property type="evidence" value="ECO:0007669"/>
    <property type="project" value="UniProtKB-EC"/>
</dbReference>
<dbReference type="PANTHER" id="PTHR43620:SF44">
    <property type="entry name" value="GLYCEROPHOSPHODIESTER PHOSPHODIESTERASE GDPDL6-RELATED"/>
    <property type="match status" value="1"/>
</dbReference>
<dbReference type="GeneID" id="116196976"/>
<evidence type="ECO:0000256" key="6">
    <source>
        <dbReference type="ARBA" id="ARBA00047512"/>
    </source>
</evidence>